<dbReference type="InterPro" id="IPR055438">
    <property type="entry name" value="AstE_AspA_cat"/>
</dbReference>
<evidence type="ECO:0000256" key="5">
    <source>
        <dbReference type="ARBA" id="ARBA00022833"/>
    </source>
</evidence>
<comment type="caution">
    <text evidence="8">The sequence shown here is derived from an EMBL/GenBank/DDBJ whole genome shotgun (WGS) entry which is preliminary data.</text>
</comment>
<proteinExistence type="inferred from homology"/>
<dbReference type="GO" id="GO:0016811">
    <property type="term" value="F:hydrolase activity, acting on carbon-nitrogen (but not peptide) bonds, in linear amides"/>
    <property type="evidence" value="ECO:0007669"/>
    <property type="project" value="InterPro"/>
</dbReference>
<dbReference type="Proteomes" id="UP000032232">
    <property type="component" value="Unassembled WGS sequence"/>
</dbReference>
<dbReference type="Pfam" id="PF24827">
    <property type="entry name" value="AstE_AspA_cat"/>
    <property type="match status" value="1"/>
</dbReference>
<evidence type="ECO:0000256" key="2">
    <source>
        <dbReference type="ARBA" id="ARBA00005988"/>
    </source>
</evidence>
<evidence type="ECO:0000256" key="1">
    <source>
        <dbReference type="ARBA" id="ARBA00001947"/>
    </source>
</evidence>
<evidence type="ECO:0000256" key="4">
    <source>
        <dbReference type="ARBA" id="ARBA00022801"/>
    </source>
</evidence>
<gene>
    <name evidence="8" type="ORF">jaqu_31360</name>
</gene>
<feature type="region of interest" description="Disordered" evidence="6">
    <location>
        <begin position="324"/>
        <end position="347"/>
    </location>
</feature>
<feature type="domain" description="Succinylglutamate desuccinylase/Aspartoacylase catalytic" evidence="7">
    <location>
        <begin position="48"/>
        <end position="226"/>
    </location>
</feature>
<dbReference type="PROSITE" id="PS00132">
    <property type="entry name" value="CARBOXYPEPT_ZN_1"/>
    <property type="match status" value="1"/>
</dbReference>
<dbReference type="AlphaFoldDB" id="A0A0D1ED23"/>
<keyword evidence="5" id="KW-0862">Zinc</keyword>
<dbReference type="RefSeq" id="WP_043919918.1">
    <property type="nucleotide sequence ID" value="NZ_FZPF01000001.1"/>
</dbReference>
<dbReference type="GO" id="GO:0046872">
    <property type="term" value="F:metal ion binding"/>
    <property type="evidence" value="ECO:0007669"/>
    <property type="project" value="UniProtKB-KW"/>
</dbReference>
<dbReference type="PATRIC" id="fig|935700.4.peg.3240"/>
<accession>A0A0D1ED23</accession>
<keyword evidence="4" id="KW-0378">Hydrolase</keyword>
<dbReference type="PANTHER" id="PTHR37326">
    <property type="entry name" value="BLL3975 PROTEIN"/>
    <property type="match status" value="1"/>
</dbReference>
<keyword evidence="9" id="KW-1185">Reference proteome</keyword>
<dbReference type="STRING" id="935700.jaqu_31360"/>
<evidence type="ECO:0000313" key="9">
    <source>
        <dbReference type="Proteomes" id="UP000032232"/>
    </source>
</evidence>
<dbReference type="OrthoDB" id="9782876at2"/>
<keyword evidence="3" id="KW-0479">Metal-binding</keyword>
<organism evidence="8 9">
    <name type="scientific">Jannaschia aquimarina</name>
    <dbReference type="NCBI Taxonomy" id="935700"/>
    <lineage>
        <taxon>Bacteria</taxon>
        <taxon>Pseudomonadati</taxon>
        <taxon>Pseudomonadota</taxon>
        <taxon>Alphaproteobacteria</taxon>
        <taxon>Rhodobacterales</taxon>
        <taxon>Roseobacteraceae</taxon>
        <taxon>Jannaschia</taxon>
    </lineage>
</organism>
<comment type="cofactor">
    <cofactor evidence="1">
        <name>Zn(2+)</name>
        <dbReference type="ChEBI" id="CHEBI:29105"/>
    </cofactor>
</comment>
<evidence type="ECO:0000313" key="8">
    <source>
        <dbReference type="EMBL" id="KIT14811.1"/>
    </source>
</evidence>
<dbReference type="SUPFAM" id="SSF53187">
    <property type="entry name" value="Zn-dependent exopeptidases"/>
    <property type="match status" value="1"/>
</dbReference>
<dbReference type="InterPro" id="IPR057246">
    <property type="entry name" value="CARBOXYPEPT_ZN_1"/>
</dbReference>
<comment type="similarity">
    <text evidence="2">Belongs to the peptidase M14 family.</text>
</comment>
<dbReference type="InterPro" id="IPR053138">
    <property type="entry name" value="N-alpha-Ac-DABA_deacetylase"/>
</dbReference>
<dbReference type="InterPro" id="IPR043795">
    <property type="entry name" value="N-alpha-Ac-DABA-like"/>
</dbReference>
<dbReference type="PANTHER" id="PTHR37326:SF2">
    <property type="entry name" value="SUCCINYLGLUTAMATE DESUCCINYLASE_ASPARTOACYLASE FAMILY PROTEIN"/>
    <property type="match status" value="1"/>
</dbReference>
<sequence length="347" mass="37559">MRKRPGFEIGGEEVLPGQRRTIDLPVSSLSDHTPVNMSAHIVHGKGDGPVLFVSAGVHGDEVIGIEIVRRLLKSPALRGLRGTLIVVPIVNSFGFINRSRYLPDRRDLNRSFPGNEGGSLAARLAHLFLNEIVSRSDIGVDLHSAAIHRINYPQVRVSPDDSPARALAEEFGAPIIMESPIRQGSLRRSAKDMGKTVLLFEAGEGLRFDEVSVRSGQVGILRVMKSLQMISGRGVAAAKAPPQICSSSKWLRAPMGGLFRSLKADGDAVRRKDVLGVVSDPFGEDETDVVAPFDGIIVGRAVLPVVNEGDAVFHLARVQSVEKAEDAMDDHSSQLSDDPMFDEDEII</sequence>
<evidence type="ECO:0000256" key="6">
    <source>
        <dbReference type="SAM" id="MobiDB-lite"/>
    </source>
</evidence>
<dbReference type="PIRSF" id="PIRSF039012">
    <property type="entry name" value="ASP"/>
    <property type="match status" value="1"/>
</dbReference>
<reference evidence="8 9" key="1">
    <citation type="submission" date="2015-02" db="EMBL/GenBank/DDBJ databases">
        <title>Genome Sequence of Jannaschia aquimarina DSM28248, a member of the Roseobacter clade.</title>
        <authorList>
            <person name="Voget S."/>
            <person name="Daniel R."/>
        </authorList>
    </citation>
    <scope>NUCLEOTIDE SEQUENCE [LARGE SCALE GENOMIC DNA]</scope>
    <source>
        <strain evidence="8 9">GSW-M26</strain>
    </source>
</reference>
<dbReference type="EMBL" id="JYFE01000060">
    <property type="protein sequence ID" value="KIT14811.1"/>
    <property type="molecule type" value="Genomic_DNA"/>
</dbReference>
<name>A0A0D1ED23_9RHOB</name>
<dbReference type="CDD" id="cd06251">
    <property type="entry name" value="M14_ASTE_ASPA-like"/>
    <property type="match status" value="1"/>
</dbReference>
<evidence type="ECO:0000259" key="7">
    <source>
        <dbReference type="Pfam" id="PF24827"/>
    </source>
</evidence>
<protein>
    <submittedName>
        <fullName evidence="8">Aspartoacylase</fullName>
    </submittedName>
</protein>
<dbReference type="GO" id="GO:0016788">
    <property type="term" value="F:hydrolase activity, acting on ester bonds"/>
    <property type="evidence" value="ECO:0007669"/>
    <property type="project" value="InterPro"/>
</dbReference>
<dbReference type="Gene3D" id="3.40.630.10">
    <property type="entry name" value="Zn peptidases"/>
    <property type="match status" value="1"/>
</dbReference>
<evidence type="ECO:0000256" key="3">
    <source>
        <dbReference type="ARBA" id="ARBA00022723"/>
    </source>
</evidence>